<reference evidence="2" key="1">
    <citation type="journal article" date="2014" name="Front. Microbiol.">
        <title>High frequency of phylogenetically diverse reductive dehalogenase-homologous genes in deep subseafloor sedimentary metagenomes.</title>
        <authorList>
            <person name="Kawai M."/>
            <person name="Futagami T."/>
            <person name="Toyoda A."/>
            <person name="Takaki Y."/>
            <person name="Nishi S."/>
            <person name="Hori S."/>
            <person name="Arai W."/>
            <person name="Tsubouchi T."/>
            <person name="Morono Y."/>
            <person name="Uchiyama I."/>
            <person name="Ito T."/>
            <person name="Fujiyama A."/>
            <person name="Inagaki F."/>
            <person name="Takami H."/>
        </authorList>
    </citation>
    <scope>NUCLEOTIDE SEQUENCE</scope>
    <source>
        <strain evidence="2">Expedition CK06-06</strain>
    </source>
</reference>
<dbReference type="EMBL" id="BARV01009564">
    <property type="protein sequence ID" value="GAI02577.1"/>
    <property type="molecule type" value="Genomic_DNA"/>
</dbReference>
<proteinExistence type="predicted"/>
<name>X1K6E7_9ZZZZ</name>
<protein>
    <submittedName>
        <fullName evidence="2">Uncharacterized protein</fullName>
    </submittedName>
</protein>
<evidence type="ECO:0000313" key="2">
    <source>
        <dbReference type="EMBL" id="GAI02577.1"/>
    </source>
</evidence>
<organism evidence="2">
    <name type="scientific">marine sediment metagenome</name>
    <dbReference type="NCBI Taxonomy" id="412755"/>
    <lineage>
        <taxon>unclassified sequences</taxon>
        <taxon>metagenomes</taxon>
        <taxon>ecological metagenomes</taxon>
    </lineage>
</organism>
<comment type="caution">
    <text evidence="2">The sequence shown here is derived from an EMBL/GenBank/DDBJ whole genome shotgun (WGS) entry which is preliminary data.</text>
</comment>
<evidence type="ECO:0000256" key="1">
    <source>
        <dbReference type="SAM" id="MobiDB-lite"/>
    </source>
</evidence>
<dbReference type="AlphaFoldDB" id="X1K6E7"/>
<sequence length="39" mass="4314">MAGSSKVSQGTKWRVKIADTEGERTPPTVPLKANQMVWQ</sequence>
<accession>X1K6E7</accession>
<feature type="compositionally biased region" description="Polar residues" evidence="1">
    <location>
        <begin position="1"/>
        <end position="11"/>
    </location>
</feature>
<gene>
    <name evidence="2" type="ORF">S06H3_18824</name>
</gene>
<feature type="region of interest" description="Disordered" evidence="1">
    <location>
        <begin position="1"/>
        <end position="39"/>
    </location>
</feature>